<evidence type="ECO:0000256" key="2">
    <source>
        <dbReference type="PROSITE-ProRule" id="PRU01002"/>
    </source>
</evidence>
<evidence type="ECO:0000313" key="6">
    <source>
        <dbReference type="Proteomes" id="UP000026962"/>
    </source>
</evidence>
<evidence type="ECO:0000256" key="1">
    <source>
        <dbReference type="ARBA" id="ARBA00023242"/>
    </source>
</evidence>
<accession>A0A0E0JZV7</accession>
<feature type="compositionally biased region" description="Polar residues" evidence="3">
    <location>
        <begin position="622"/>
        <end position="633"/>
    </location>
</feature>
<name>A0A0E0JZV7_ORYPU</name>
<reference evidence="5" key="1">
    <citation type="submission" date="2015-04" db="UniProtKB">
        <authorList>
            <consortium name="EnsemblPlants"/>
        </authorList>
    </citation>
    <scope>IDENTIFICATION</scope>
</reference>
<dbReference type="InterPro" id="IPR014977">
    <property type="entry name" value="WRC_dom"/>
</dbReference>
<dbReference type="PANTHER" id="PTHR34680">
    <property type="entry name" value="EXPRESSED PROTEIN"/>
    <property type="match status" value="1"/>
</dbReference>
<protein>
    <recommendedName>
        <fullName evidence="4">WRC domain-containing protein</fullName>
    </recommendedName>
</protein>
<evidence type="ECO:0000256" key="3">
    <source>
        <dbReference type="SAM" id="MobiDB-lite"/>
    </source>
</evidence>
<organism evidence="5">
    <name type="scientific">Oryza punctata</name>
    <name type="common">Red rice</name>
    <dbReference type="NCBI Taxonomy" id="4537"/>
    <lineage>
        <taxon>Eukaryota</taxon>
        <taxon>Viridiplantae</taxon>
        <taxon>Streptophyta</taxon>
        <taxon>Embryophyta</taxon>
        <taxon>Tracheophyta</taxon>
        <taxon>Spermatophyta</taxon>
        <taxon>Magnoliopsida</taxon>
        <taxon>Liliopsida</taxon>
        <taxon>Poales</taxon>
        <taxon>Poaceae</taxon>
        <taxon>BOP clade</taxon>
        <taxon>Oryzoideae</taxon>
        <taxon>Oryzeae</taxon>
        <taxon>Oryzinae</taxon>
        <taxon>Oryza</taxon>
    </lineage>
</organism>
<proteinExistence type="predicted"/>
<dbReference type="AlphaFoldDB" id="A0A0E0JZV7"/>
<dbReference type="HOGENOM" id="CLU_351043_0_0_1"/>
<keyword evidence="6" id="KW-1185">Reference proteome</keyword>
<dbReference type="Pfam" id="PF08879">
    <property type="entry name" value="WRC"/>
    <property type="match status" value="1"/>
</dbReference>
<dbReference type="PANTHER" id="PTHR34680:SF3">
    <property type="entry name" value="EXPRESSED PROTEIN"/>
    <property type="match status" value="1"/>
</dbReference>
<reference evidence="5" key="2">
    <citation type="submission" date="2018-05" db="EMBL/GenBank/DDBJ databases">
        <title>OpunRS2 (Oryza punctata Reference Sequence Version 2).</title>
        <authorList>
            <person name="Zhang J."/>
            <person name="Kudrna D."/>
            <person name="Lee S."/>
            <person name="Talag J."/>
            <person name="Welchert J."/>
            <person name="Wing R.A."/>
        </authorList>
    </citation>
    <scope>NUCLEOTIDE SEQUENCE [LARGE SCALE GENOMIC DNA]</scope>
</reference>
<feature type="region of interest" description="Disordered" evidence="3">
    <location>
        <begin position="199"/>
        <end position="238"/>
    </location>
</feature>
<evidence type="ECO:0000259" key="4">
    <source>
        <dbReference type="PROSITE" id="PS51667"/>
    </source>
</evidence>
<dbReference type="EnsemblPlants" id="OPUNC02G14980.1">
    <property type="protein sequence ID" value="OPUNC02G14980.1"/>
    <property type="gene ID" value="OPUNC02G14980"/>
</dbReference>
<feature type="compositionally biased region" description="Low complexity" evidence="3">
    <location>
        <begin position="601"/>
        <end position="614"/>
    </location>
</feature>
<comment type="caution">
    <text evidence="2">Lacks conserved residue(s) required for the propagation of feature annotation.</text>
</comment>
<evidence type="ECO:0000313" key="5">
    <source>
        <dbReference type="EnsemblPlants" id="OPUNC02G14980.1"/>
    </source>
</evidence>
<keyword evidence="1" id="KW-0539">Nucleus</keyword>
<feature type="region of interest" description="Disordered" evidence="3">
    <location>
        <begin position="593"/>
        <end position="656"/>
    </location>
</feature>
<feature type="domain" description="WRC" evidence="4">
    <location>
        <begin position="556"/>
        <end position="600"/>
    </location>
</feature>
<dbReference type="Proteomes" id="UP000026962">
    <property type="component" value="Chromosome 2"/>
</dbReference>
<feature type="compositionally biased region" description="Low complexity" evidence="3">
    <location>
        <begin position="203"/>
        <end position="219"/>
    </location>
</feature>
<sequence>MRIRRAASRVLGSTYFTTQSEASPASVSNLTPTSSVTVPVAYGGGDDLGGLVVTPEGACQLSLSPWDLPYELEDPNPLEAPFDRYMECIPYRASFMSDSDNDDEMQVEDKIWDQVENEEVNDQQPDHKVNQGGEVTKMKGKMNESMVVKEMEDIDKQASVWYCNKNDGKKWHCRNIVNGPKTLCDYHLRKSRSYYTRTGETGAAASSKSSRAKAPAIAKTAMPKSSSKRTPTGESSARNNSFAAAAASSVSVLPTISQSSKRKAANGLGGDAYYFYDMFVPYRKKDRGGSSNHQVDAEKKEILPQDNAVVMEEKVVYNSSDYSSDTASDDESDEDYIVGGASKRHTKKGKMKLSVKKVQFSKMMKKRVKERSLKSCSLDTVPPAGDLIPAMRLRRAATRVLGPANSTTQARGSRASSNNLSSELVMYAPAMHGGGGGLDIPVVDLEGACSLNQSPWDLACELENSNPLEDLFDKYLVHIPHRASFTFNNDNDDEMEVYDKIWKRQQANDEDMKDLNPSQKEKQDGETRMVKGHMNVEPLVPEVMFEKGIEDFDEKKASVWYYHKNDGKRWHCQNIIDGPKASCEYHLAKSYSNNPTREKVATASSKSSRTKASTITMPALPKSSSKATLTSEPSRLRAASASIAKNSRSHKRKAGNGLGEDAYYSYSLFKPFHGKDEGDSSKGRVATNDYQQKGFLQQDNTVLIKQKDENNKYIDVTMGKAMKTTLLVVPTIPMLRKGNNRWQRIRQNDDQEAPQRMVSQIIALEFPFNDGSVSISPCCLIYVLCMDCGISHFCELFNLLYL</sequence>
<feature type="compositionally biased region" description="Polar residues" evidence="3">
    <location>
        <begin position="223"/>
        <end position="234"/>
    </location>
</feature>
<dbReference type="PROSITE" id="PS51667">
    <property type="entry name" value="WRC"/>
    <property type="match status" value="2"/>
</dbReference>
<feature type="domain" description="WRC" evidence="4">
    <location>
        <begin position="157"/>
        <end position="201"/>
    </location>
</feature>
<feature type="region of interest" description="Disordered" evidence="3">
    <location>
        <begin position="508"/>
        <end position="527"/>
    </location>
</feature>
<dbReference type="Gramene" id="OPUNC02G14980.1">
    <property type="protein sequence ID" value="OPUNC02G14980.1"/>
    <property type="gene ID" value="OPUNC02G14980"/>
</dbReference>